<sequence length="540" mass="62616">MMIQPVLKEDWCHVHVVTTKGKPIYTDKIDGHFIWDVDPTRCDPYCDCWMHDNDIDRHIILTKTNKKGRCKPSPPPKRRYDPDNGPWVGIHGKKKPLPIYEEGLKTLKKEGSLPPDDPTLITWSPTDHCMTSKPFIHPSEVQPDGKLKLLTQAEEVLNCQSENMVSQNEILQNLDKRVDKIAEKIDETNEYLKPKPVENSFFDPSAFPTYFKQPERPSPFYPTYVSSPPDQVRYIPTTYRPKSTRTATPSTSKTNGKASCLSASSSDSQDIPETPPPKIQKEEETPNKGFQAMAITRNYESSQKNHHITETSAQKEDESSTDGDNNSDQETSTDETPRSVSSKSESEDNYIPRLFMANIKEEDSFFEEESPEETLIPERTKPNGGLWFTFDDIPPSRWRKRLLEFGAWLDTQMMKTSADSYRIIEEFCCRMTGRMKEWYHNLGTFKQDELHRLETTTNILGVLHREFIGDLEMFDRKNRQEFFEIKYCSLKTKDLNKHYHRMAQRYYVLNGYNDPSLKNTYVSSLPQELQPEIHRMLATT</sequence>
<comment type="caution">
    <text evidence="2">The sequence shown here is derived from an EMBL/GenBank/DDBJ whole genome shotgun (WGS) entry which is preliminary data.</text>
</comment>
<gene>
    <name evidence="2" type="ORF">KIW84_024077</name>
</gene>
<feature type="region of interest" description="Disordered" evidence="1">
    <location>
        <begin position="300"/>
        <end position="352"/>
    </location>
</feature>
<dbReference type="InterPro" id="IPR053098">
    <property type="entry name" value="Petuviruses_polyprotein"/>
</dbReference>
<dbReference type="Proteomes" id="UP001058974">
    <property type="component" value="Chromosome 2"/>
</dbReference>
<reference evidence="2 3" key="1">
    <citation type="journal article" date="2022" name="Nat. Genet.">
        <title>Improved pea reference genome and pan-genome highlight genomic features and evolutionary characteristics.</title>
        <authorList>
            <person name="Yang T."/>
            <person name="Liu R."/>
            <person name="Luo Y."/>
            <person name="Hu S."/>
            <person name="Wang D."/>
            <person name="Wang C."/>
            <person name="Pandey M.K."/>
            <person name="Ge S."/>
            <person name="Xu Q."/>
            <person name="Li N."/>
            <person name="Li G."/>
            <person name="Huang Y."/>
            <person name="Saxena R.K."/>
            <person name="Ji Y."/>
            <person name="Li M."/>
            <person name="Yan X."/>
            <person name="He Y."/>
            <person name="Liu Y."/>
            <person name="Wang X."/>
            <person name="Xiang C."/>
            <person name="Varshney R.K."/>
            <person name="Ding H."/>
            <person name="Gao S."/>
            <person name="Zong X."/>
        </authorList>
    </citation>
    <scope>NUCLEOTIDE SEQUENCE [LARGE SCALE GENOMIC DNA]</scope>
    <source>
        <strain evidence="2 3">cv. Zhongwan 6</strain>
    </source>
</reference>
<accession>A0A9D4YFW4</accession>
<organism evidence="2 3">
    <name type="scientific">Pisum sativum</name>
    <name type="common">Garden pea</name>
    <name type="synonym">Lathyrus oleraceus</name>
    <dbReference type="NCBI Taxonomy" id="3888"/>
    <lineage>
        <taxon>Eukaryota</taxon>
        <taxon>Viridiplantae</taxon>
        <taxon>Streptophyta</taxon>
        <taxon>Embryophyta</taxon>
        <taxon>Tracheophyta</taxon>
        <taxon>Spermatophyta</taxon>
        <taxon>Magnoliopsida</taxon>
        <taxon>eudicotyledons</taxon>
        <taxon>Gunneridae</taxon>
        <taxon>Pentapetalae</taxon>
        <taxon>rosids</taxon>
        <taxon>fabids</taxon>
        <taxon>Fabales</taxon>
        <taxon>Fabaceae</taxon>
        <taxon>Papilionoideae</taxon>
        <taxon>50 kb inversion clade</taxon>
        <taxon>NPAAA clade</taxon>
        <taxon>Hologalegina</taxon>
        <taxon>IRL clade</taxon>
        <taxon>Fabeae</taxon>
        <taxon>Lathyrus</taxon>
    </lineage>
</organism>
<feature type="region of interest" description="Disordered" evidence="1">
    <location>
        <begin position="221"/>
        <end position="287"/>
    </location>
</feature>
<protein>
    <recommendedName>
        <fullName evidence="4">Polyprotein</fullName>
    </recommendedName>
</protein>
<feature type="compositionally biased region" description="Basic and acidic residues" evidence="1">
    <location>
        <begin position="307"/>
        <end position="318"/>
    </location>
</feature>
<evidence type="ECO:0000256" key="1">
    <source>
        <dbReference type="SAM" id="MobiDB-lite"/>
    </source>
</evidence>
<dbReference type="Gramene" id="Psat02G0407700-T1">
    <property type="protein sequence ID" value="KAI5438192.1"/>
    <property type="gene ID" value="KIW84_024077"/>
</dbReference>
<keyword evidence="3" id="KW-1185">Reference proteome</keyword>
<feature type="compositionally biased region" description="Polar residues" evidence="1">
    <location>
        <begin position="240"/>
        <end position="257"/>
    </location>
</feature>
<dbReference type="PANTHER" id="PTHR48435:SF1">
    <property type="entry name" value="POLYPROTEIN"/>
    <property type="match status" value="1"/>
</dbReference>
<feature type="compositionally biased region" description="Acidic residues" evidence="1">
    <location>
        <begin position="319"/>
        <end position="333"/>
    </location>
</feature>
<proteinExistence type="predicted"/>
<evidence type="ECO:0000313" key="2">
    <source>
        <dbReference type="EMBL" id="KAI5438192.1"/>
    </source>
</evidence>
<evidence type="ECO:0008006" key="4">
    <source>
        <dbReference type="Google" id="ProtNLM"/>
    </source>
</evidence>
<feature type="region of interest" description="Disordered" evidence="1">
    <location>
        <begin position="66"/>
        <end position="87"/>
    </location>
</feature>
<dbReference type="AlphaFoldDB" id="A0A9D4YFW4"/>
<evidence type="ECO:0000313" key="3">
    <source>
        <dbReference type="Proteomes" id="UP001058974"/>
    </source>
</evidence>
<dbReference type="EMBL" id="JAMSHJ010000002">
    <property type="protein sequence ID" value="KAI5438192.1"/>
    <property type="molecule type" value="Genomic_DNA"/>
</dbReference>
<dbReference type="PANTHER" id="PTHR48435">
    <property type="entry name" value="POLYPROTEIN"/>
    <property type="match status" value="1"/>
</dbReference>
<feature type="compositionally biased region" description="Low complexity" evidence="1">
    <location>
        <begin position="259"/>
        <end position="268"/>
    </location>
</feature>
<name>A0A9D4YFW4_PEA</name>